<evidence type="ECO:0000256" key="1">
    <source>
        <dbReference type="SAM" id="MobiDB-lite"/>
    </source>
</evidence>
<sequence length="92" mass="10596">MHPPFHTSKTNHGLESNPKRTGPTLKHITNQSEQVGKFLRCLMKIKTTASSINKELHDIFSRWRDSNCNNIKNKKQFNHLGGSDQNEKPFSH</sequence>
<dbReference type="AlphaFoldDB" id="K7L9H7"/>
<gene>
    <name evidence="2" type="ORF">GLYMA_08G284400</name>
</gene>
<evidence type="ECO:0000313" key="3">
    <source>
        <dbReference type="EnsemblPlants" id="KRH45634"/>
    </source>
</evidence>
<reference evidence="2" key="3">
    <citation type="submission" date="2018-07" db="EMBL/GenBank/DDBJ databases">
        <title>WGS assembly of Glycine max.</title>
        <authorList>
            <person name="Schmutz J."/>
            <person name="Cannon S."/>
            <person name="Schlueter J."/>
            <person name="Ma J."/>
            <person name="Mitros T."/>
            <person name="Nelson W."/>
            <person name="Hyten D."/>
            <person name="Song Q."/>
            <person name="Thelen J."/>
            <person name="Cheng J."/>
            <person name="Xu D."/>
            <person name="Hellsten U."/>
            <person name="May G."/>
            <person name="Yu Y."/>
            <person name="Sakurai T."/>
            <person name="Umezawa T."/>
            <person name="Bhattacharyya M."/>
            <person name="Sandhu D."/>
            <person name="Valliyodan B."/>
            <person name="Lindquist E."/>
            <person name="Peto M."/>
            <person name="Grant D."/>
            <person name="Shu S."/>
            <person name="Goodstein D."/>
            <person name="Barry K."/>
            <person name="Futrell-Griggs M."/>
            <person name="Abernathy B."/>
            <person name="Du J."/>
            <person name="Tian Z."/>
            <person name="Zhu L."/>
            <person name="Gill N."/>
            <person name="Joshi T."/>
            <person name="Libault M."/>
            <person name="Sethuraman A."/>
            <person name="Zhang X."/>
            <person name="Shinozaki K."/>
            <person name="Nguyen H."/>
            <person name="Wing R."/>
            <person name="Cregan P."/>
            <person name="Specht J."/>
            <person name="Grimwood J."/>
            <person name="Rokhsar D."/>
            <person name="Stacey G."/>
            <person name="Shoemaker R."/>
            <person name="Jackson S."/>
        </authorList>
    </citation>
    <scope>NUCLEOTIDE SEQUENCE</scope>
    <source>
        <tissue evidence="2">Callus</tissue>
    </source>
</reference>
<protein>
    <submittedName>
        <fullName evidence="2 3">Uncharacterized protein</fullName>
    </submittedName>
</protein>
<keyword evidence="4" id="KW-1185">Reference proteome</keyword>
<reference evidence="2 3" key="1">
    <citation type="journal article" date="2010" name="Nature">
        <title>Genome sequence of the palaeopolyploid soybean.</title>
        <authorList>
            <person name="Schmutz J."/>
            <person name="Cannon S.B."/>
            <person name="Schlueter J."/>
            <person name="Ma J."/>
            <person name="Mitros T."/>
            <person name="Nelson W."/>
            <person name="Hyten D.L."/>
            <person name="Song Q."/>
            <person name="Thelen J.J."/>
            <person name="Cheng J."/>
            <person name="Xu D."/>
            <person name="Hellsten U."/>
            <person name="May G.D."/>
            <person name="Yu Y."/>
            <person name="Sakurai T."/>
            <person name="Umezawa T."/>
            <person name="Bhattacharyya M.K."/>
            <person name="Sandhu D."/>
            <person name="Valliyodan B."/>
            <person name="Lindquist E."/>
            <person name="Peto M."/>
            <person name="Grant D."/>
            <person name="Shu S."/>
            <person name="Goodstein D."/>
            <person name="Barry K."/>
            <person name="Futrell-Griggs M."/>
            <person name="Abernathy B."/>
            <person name="Du J."/>
            <person name="Tian Z."/>
            <person name="Zhu L."/>
            <person name="Gill N."/>
            <person name="Joshi T."/>
            <person name="Libault M."/>
            <person name="Sethuraman A."/>
            <person name="Zhang X.-C."/>
            <person name="Shinozaki K."/>
            <person name="Nguyen H.T."/>
            <person name="Wing R.A."/>
            <person name="Cregan P."/>
            <person name="Specht J."/>
            <person name="Grimwood J."/>
            <person name="Rokhsar D."/>
            <person name="Stacey G."/>
            <person name="Shoemaker R.C."/>
            <person name="Jackson S.A."/>
        </authorList>
    </citation>
    <scope>NUCLEOTIDE SEQUENCE [LARGE SCALE GENOMIC DNA]</scope>
    <source>
        <strain evidence="3">cv. Williams 82</strain>
        <tissue evidence="2">Callus</tissue>
    </source>
</reference>
<organism evidence="3">
    <name type="scientific">Glycine max</name>
    <name type="common">Soybean</name>
    <name type="synonym">Glycine hispida</name>
    <dbReference type="NCBI Taxonomy" id="3847"/>
    <lineage>
        <taxon>Eukaryota</taxon>
        <taxon>Viridiplantae</taxon>
        <taxon>Streptophyta</taxon>
        <taxon>Embryophyta</taxon>
        <taxon>Tracheophyta</taxon>
        <taxon>Spermatophyta</taxon>
        <taxon>Magnoliopsida</taxon>
        <taxon>eudicotyledons</taxon>
        <taxon>Gunneridae</taxon>
        <taxon>Pentapetalae</taxon>
        <taxon>rosids</taxon>
        <taxon>fabids</taxon>
        <taxon>Fabales</taxon>
        <taxon>Fabaceae</taxon>
        <taxon>Papilionoideae</taxon>
        <taxon>50 kb inversion clade</taxon>
        <taxon>NPAAA clade</taxon>
        <taxon>indigoferoid/millettioid clade</taxon>
        <taxon>Phaseoleae</taxon>
        <taxon>Glycine</taxon>
        <taxon>Glycine subgen. Soja</taxon>
    </lineage>
</organism>
<dbReference type="EMBL" id="CM000841">
    <property type="protein sequence ID" value="KRH45634.1"/>
    <property type="molecule type" value="Genomic_DNA"/>
</dbReference>
<dbReference type="InParanoid" id="K7L9H7"/>
<dbReference type="HOGENOM" id="CLU_2417592_0_0_1"/>
<proteinExistence type="predicted"/>
<dbReference type="EnsemblPlants" id="KRH45634">
    <property type="protein sequence ID" value="KRH45634"/>
    <property type="gene ID" value="GLYMA_08G284400"/>
</dbReference>
<dbReference type="Gramene" id="KRH45634">
    <property type="protein sequence ID" value="KRH45634"/>
    <property type="gene ID" value="GLYMA_08G284400"/>
</dbReference>
<dbReference type="Proteomes" id="UP000008827">
    <property type="component" value="Chromosome 8"/>
</dbReference>
<accession>K7L9H7</accession>
<dbReference type="PaxDb" id="3847-GLYMA08G39180.1"/>
<dbReference type="SMR" id="K7L9H7"/>
<reference evidence="3" key="2">
    <citation type="submission" date="2018-02" db="UniProtKB">
        <authorList>
            <consortium name="EnsemblPlants"/>
        </authorList>
    </citation>
    <scope>IDENTIFICATION</scope>
    <source>
        <strain evidence="3">Williams 82</strain>
    </source>
</reference>
<evidence type="ECO:0000313" key="2">
    <source>
        <dbReference type="EMBL" id="KRH45634.1"/>
    </source>
</evidence>
<evidence type="ECO:0000313" key="4">
    <source>
        <dbReference type="Proteomes" id="UP000008827"/>
    </source>
</evidence>
<name>K7L9H7_SOYBN</name>
<feature type="region of interest" description="Disordered" evidence="1">
    <location>
        <begin position="1"/>
        <end position="29"/>
    </location>
</feature>